<organism evidence="3 4">
    <name type="scientific">Solirubrobacter phytolaccae</name>
    <dbReference type="NCBI Taxonomy" id="1404360"/>
    <lineage>
        <taxon>Bacteria</taxon>
        <taxon>Bacillati</taxon>
        <taxon>Actinomycetota</taxon>
        <taxon>Thermoleophilia</taxon>
        <taxon>Solirubrobacterales</taxon>
        <taxon>Solirubrobacteraceae</taxon>
        <taxon>Solirubrobacter</taxon>
    </lineage>
</organism>
<dbReference type="RefSeq" id="WP_270024231.1">
    <property type="nucleotide sequence ID" value="NZ_JAPDDP010000008.1"/>
</dbReference>
<proteinExistence type="predicted"/>
<protein>
    <recommendedName>
        <fullName evidence="2">PLL-like beta propeller domain-containing protein</fullName>
    </recommendedName>
</protein>
<gene>
    <name evidence="3" type="ORF">OJ997_06410</name>
</gene>
<dbReference type="Gene3D" id="2.120.10.70">
    <property type="entry name" value="Fucose-specific lectin"/>
    <property type="match status" value="1"/>
</dbReference>
<dbReference type="EMBL" id="JAPDDP010000008">
    <property type="protein sequence ID" value="MDA0179921.1"/>
    <property type="molecule type" value="Genomic_DNA"/>
</dbReference>
<evidence type="ECO:0000259" key="2">
    <source>
        <dbReference type="Pfam" id="PF26607"/>
    </source>
</evidence>
<evidence type="ECO:0000256" key="1">
    <source>
        <dbReference type="SAM" id="SignalP"/>
    </source>
</evidence>
<name>A0A9X3N966_9ACTN</name>
<comment type="caution">
    <text evidence="3">The sequence shown here is derived from an EMBL/GenBank/DDBJ whole genome shotgun (WGS) entry which is preliminary data.</text>
</comment>
<dbReference type="CDD" id="cd22954">
    <property type="entry name" value="PLL_lectin"/>
    <property type="match status" value="1"/>
</dbReference>
<accession>A0A9X3N966</accession>
<dbReference type="Pfam" id="PF26607">
    <property type="entry name" value="DUF8189"/>
    <property type="match status" value="1"/>
</dbReference>
<dbReference type="SUPFAM" id="SSF89372">
    <property type="entry name" value="Fucose-specific lectin"/>
    <property type="match status" value="2"/>
</dbReference>
<evidence type="ECO:0000313" key="4">
    <source>
        <dbReference type="Proteomes" id="UP001147653"/>
    </source>
</evidence>
<keyword evidence="1" id="KW-0732">Signal</keyword>
<dbReference type="Proteomes" id="UP001147653">
    <property type="component" value="Unassembled WGS sequence"/>
</dbReference>
<reference evidence="3" key="1">
    <citation type="submission" date="2022-10" db="EMBL/GenBank/DDBJ databases">
        <title>The WGS of Solirubrobacter phytolaccae KCTC 29190.</title>
        <authorList>
            <person name="Jiang Z."/>
        </authorList>
    </citation>
    <scope>NUCLEOTIDE SEQUENCE</scope>
    <source>
        <strain evidence="3">KCTC 29190</strain>
    </source>
</reference>
<evidence type="ECO:0000313" key="3">
    <source>
        <dbReference type="EMBL" id="MDA0179921.1"/>
    </source>
</evidence>
<feature type="domain" description="PLL-like beta propeller" evidence="2">
    <location>
        <begin position="70"/>
        <end position="328"/>
    </location>
</feature>
<feature type="signal peptide" evidence="1">
    <location>
        <begin position="1"/>
        <end position="22"/>
    </location>
</feature>
<dbReference type="InterPro" id="IPR058502">
    <property type="entry name" value="PLL-like_beta-prop"/>
</dbReference>
<sequence>MRRAVVFTLAALALVCAAPAYATRTVAVDAANAVHSFVVGTDGALYHAPPGGVLERVGGAGLVQEPVAAVRDAAGTIVVAARGEDGTVYVLPDGDWSAREPVATGAAGAPDLLLNADNRLELYFRGVDGKLWWTAQTLTGWADPEALGGSPAGEPAAILDSRPRSIVFVRETDSELRVWVNDGGWANAPLGGPFPGDPAVARDAGGRLTLFARGQDGTPWFTRQPDASAFTFSFFTSHSPVQIVGDPSVVTSGDGALHVFARGADGALWWTHNEPANNIWSLWESLGGTLAGDPVAIRNRFGLVEVVAPAAGGAWTSRAQTAPATWEPGFRSLGEPKPPADPPPVVVVPAPAPPPVIVSPTYVPKRLLVDLVAGAKAGKTSTVFKTLTVKGVPAGATVTVTCAKGCKRTSLTFRNVNGTVSLKALFAKRAKQGTLKAGTKIRVAVSAPNMIGAVKTLTVRPKRAPTVATRCLAPGATTETLCAA</sequence>
<feature type="chain" id="PRO_5040896460" description="PLL-like beta propeller domain-containing protein" evidence="1">
    <location>
        <begin position="23"/>
        <end position="484"/>
    </location>
</feature>
<keyword evidence="4" id="KW-1185">Reference proteome</keyword>
<dbReference type="AlphaFoldDB" id="A0A9X3N966"/>